<reference evidence="4" key="1">
    <citation type="journal article" date="2017" name="Nat. Commun.">
        <title>The North American bullfrog draft genome provides insight into hormonal regulation of long noncoding RNA.</title>
        <authorList>
            <person name="Hammond S.A."/>
            <person name="Warren R.L."/>
            <person name="Vandervalk B.P."/>
            <person name="Kucuk E."/>
            <person name="Khan H."/>
            <person name="Gibb E.A."/>
            <person name="Pandoh P."/>
            <person name="Kirk H."/>
            <person name="Zhao Y."/>
            <person name="Jones M."/>
            <person name="Mungall A.J."/>
            <person name="Coope R."/>
            <person name="Pleasance S."/>
            <person name="Moore R.A."/>
            <person name="Holt R.A."/>
            <person name="Round J.M."/>
            <person name="Ohora S."/>
            <person name="Walle B.V."/>
            <person name="Veldhoen N."/>
            <person name="Helbing C.C."/>
            <person name="Birol I."/>
        </authorList>
    </citation>
    <scope>NUCLEOTIDE SEQUENCE [LARGE SCALE GENOMIC DNA]</scope>
</reference>
<comment type="similarity">
    <text evidence="1 2">Belongs to the short-chain dehydrogenases/reductases (SDR) family.</text>
</comment>
<evidence type="ECO:0000256" key="1">
    <source>
        <dbReference type="ARBA" id="ARBA00006484"/>
    </source>
</evidence>
<gene>
    <name evidence="3" type="ORF">AB205_0198030</name>
</gene>
<dbReference type="InterPro" id="IPR002347">
    <property type="entry name" value="SDR_fam"/>
</dbReference>
<name>A0A2G9QMZ2_AQUCT</name>
<dbReference type="EMBL" id="KV966795">
    <property type="protein sequence ID" value="PIO16471.1"/>
    <property type="molecule type" value="Genomic_DNA"/>
</dbReference>
<keyword evidence="4" id="KW-1185">Reference proteome</keyword>
<dbReference type="Proteomes" id="UP000228934">
    <property type="component" value="Unassembled WGS sequence"/>
</dbReference>
<dbReference type="OrthoDB" id="5296at2759"/>
<dbReference type="PANTHER" id="PTHR43313:SF48">
    <property type="match status" value="1"/>
</dbReference>
<accession>A0A2G9QMZ2</accession>
<dbReference type="Pfam" id="PF00106">
    <property type="entry name" value="adh_short"/>
    <property type="match status" value="1"/>
</dbReference>
<proteinExistence type="inferred from homology"/>
<dbReference type="PANTHER" id="PTHR43313">
    <property type="entry name" value="SHORT-CHAIN DEHYDROGENASE/REDUCTASE FAMILY 9C"/>
    <property type="match status" value="1"/>
</dbReference>
<dbReference type="PRINTS" id="PR00081">
    <property type="entry name" value="GDHRDH"/>
</dbReference>
<evidence type="ECO:0000313" key="4">
    <source>
        <dbReference type="Proteomes" id="UP000228934"/>
    </source>
</evidence>
<dbReference type="GO" id="GO:0008202">
    <property type="term" value="P:steroid metabolic process"/>
    <property type="evidence" value="ECO:0007669"/>
    <property type="project" value="TreeGrafter"/>
</dbReference>
<organism evidence="3 4">
    <name type="scientific">Aquarana catesbeiana</name>
    <name type="common">American bullfrog</name>
    <name type="synonym">Rana catesbeiana</name>
    <dbReference type="NCBI Taxonomy" id="8400"/>
    <lineage>
        <taxon>Eukaryota</taxon>
        <taxon>Metazoa</taxon>
        <taxon>Chordata</taxon>
        <taxon>Craniata</taxon>
        <taxon>Vertebrata</taxon>
        <taxon>Euteleostomi</taxon>
        <taxon>Amphibia</taxon>
        <taxon>Batrachia</taxon>
        <taxon>Anura</taxon>
        <taxon>Neobatrachia</taxon>
        <taxon>Ranoidea</taxon>
        <taxon>Ranidae</taxon>
        <taxon>Aquarana</taxon>
    </lineage>
</organism>
<dbReference type="PRINTS" id="PR00080">
    <property type="entry name" value="SDRFAMILY"/>
</dbReference>
<protein>
    <submittedName>
        <fullName evidence="3">Uncharacterized protein</fullName>
    </submittedName>
</protein>
<sequence length="201" mass="21840">MCLWLPLLIVLGLILLYRWYRQSLILENLTDKYVLITGCDMGFGNLLAKLLDKRGMKVLAACLTPQGAEKLKEETSSRLHTVIMDVSESESVKSTAKWAAEIVGDAGLWGLVNNAGIATGFAPNLWQTKKDFIKMLNVNLLGMVDVTLNLAPLIIKAKGRIINVSSAAGRIAMVGGGYCPSKYATQAFSDSLRCQGFNVTA</sequence>
<evidence type="ECO:0000313" key="3">
    <source>
        <dbReference type="EMBL" id="PIO16471.1"/>
    </source>
</evidence>
<dbReference type="GO" id="GO:0016491">
    <property type="term" value="F:oxidoreductase activity"/>
    <property type="evidence" value="ECO:0007669"/>
    <property type="project" value="TreeGrafter"/>
</dbReference>
<dbReference type="Gene3D" id="3.40.50.720">
    <property type="entry name" value="NAD(P)-binding Rossmann-like Domain"/>
    <property type="match status" value="1"/>
</dbReference>
<dbReference type="InterPro" id="IPR036291">
    <property type="entry name" value="NAD(P)-bd_dom_sf"/>
</dbReference>
<evidence type="ECO:0000256" key="2">
    <source>
        <dbReference type="RuleBase" id="RU000363"/>
    </source>
</evidence>
<dbReference type="AlphaFoldDB" id="A0A2G9QMZ2"/>
<dbReference type="SUPFAM" id="SSF51735">
    <property type="entry name" value="NAD(P)-binding Rossmann-fold domains"/>
    <property type="match status" value="1"/>
</dbReference>